<dbReference type="RefSeq" id="WP_075610118.1">
    <property type="nucleotide sequence ID" value="NZ_CP052766.1"/>
</dbReference>
<evidence type="ECO:0000313" key="3">
    <source>
        <dbReference type="Proteomes" id="UP000219285"/>
    </source>
</evidence>
<organism evidence="2 3">
    <name type="scientific">Alteromonas pelagimontana</name>
    <dbReference type="NCBI Taxonomy" id="1858656"/>
    <lineage>
        <taxon>Bacteria</taxon>
        <taxon>Pseudomonadati</taxon>
        <taxon>Pseudomonadota</taxon>
        <taxon>Gammaproteobacteria</taxon>
        <taxon>Alteromonadales</taxon>
        <taxon>Alteromonadaceae</taxon>
        <taxon>Alteromonas/Salinimonas group</taxon>
        <taxon>Alteromonas</taxon>
    </lineage>
</organism>
<dbReference type="Proteomes" id="UP000219285">
    <property type="component" value="Chromosome"/>
</dbReference>
<dbReference type="AlphaFoldDB" id="A0A6M4MFS7"/>
<dbReference type="KEGG" id="apel:CA267_014745"/>
<sequence>MPVRSTLLFILFSCYLLVSNVANAIVPVDQSNVAEEGFSGNVGISLNGQSGNKEEREYSLSSIIRYGHLANSFIFITDYNYSETNDLKDEDDFYSHLRWIRNDFFRPNVDSELFIQYEYDDIADLSSRKLAGGGVRWRYNRQSESSEINTLLGLGAFYEVEESLSNNAEVSTTRANFYAKFLYGRRTQFPFDAYLTLYYQPAVDDIKNFRAIVISGIEFKITQTLSLNVEAEVDHDSSPFTNVEETDIEYGVRMTYSF</sequence>
<dbReference type="InterPro" id="IPR007433">
    <property type="entry name" value="DUF481"/>
</dbReference>
<reference evidence="3" key="1">
    <citation type="submission" date="2014-12" db="EMBL/GenBank/DDBJ databases">
        <title>Complete genome sequence of a multi-drug resistant Klebsiella pneumoniae.</title>
        <authorList>
            <person name="Hua X."/>
            <person name="Chen Q."/>
            <person name="Li X."/>
            <person name="Feng Y."/>
            <person name="Ruan Z."/>
            <person name="Yu Y."/>
        </authorList>
    </citation>
    <scope>NUCLEOTIDE SEQUENCE [LARGE SCALE GENOMIC DNA]</scope>
    <source>
        <strain evidence="3">5.12</strain>
    </source>
</reference>
<proteinExistence type="predicted"/>
<accession>A0A6M4MFS7</accession>
<dbReference type="Pfam" id="PF04338">
    <property type="entry name" value="DUF481"/>
    <property type="match status" value="1"/>
</dbReference>
<protein>
    <submittedName>
        <fullName evidence="2">DUF481 domain-containing protein</fullName>
    </submittedName>
</protein>
<keyword evidence="3" id="KW-1185">Reference proteome</keyword>
<evidence type="ECO:0000256" key="1">
    <source>
        <dbReference type="SAM" id="SignalP"/>
    </source>
</evidence>
<evidence type="ECO:0000313" key="2">
    <source>
        <dbReference type="EMBL" id="QJR81922.1"/>
    </source>
</evidence>
<name>A0A6M4MFS7_9ALTE</name>
<dbReference type="EMBL" id="CP052766">
    <property type="protein sequence ID" value="QJR81922.1"/>
    <property type="molecule type" value="Genomic_DNA"/>
</dbReference>
<reference evidence="2 3" key="2">
    <citation type="submission" date="2020-04" db="EMBL/GenBank/DDBJ databases">
        <title>Complete genome sequence of Alteromonas pelagimontana 5.12T.</title>
        <authorList>
            <person name="Sinha R.K."/>
            <person name="Krishnan K.P."/>
            <person name="Kurian J.P."/>
        </authorList>
    </citation>
    <scope>NUCLEOTIDE SEQUENCE [LARGE SCALE GENOMIC DNA]</scope>
    <source>
        <strain evidence="2 3">5.12</strain>
    </source>
</reference>
<gene>
    <name evidence="2" type="ORF">CA267_014745</name>
</gene>
<feature type="signal peptide" evidence="1">
    <location>
        <begin position="1"/>
        <end position="24"/>
    </location>
</feature>
<feature type="chain" id="PRO_5026894259" evidence="1">
    <location>
        <begin position="25"/>
        <end position="258"/>
    </location>
</feature>
<keyword evidence="1" id="KW-0732">Signal</keyword>